<dbReference type="CDD" id="cd01992">
    <property type="entry name" value="TilS_N"/>
    <property type="match status" value="1"/>
</dbReference>
<dbReference type="Gene3D" id="1.20.59.20">
    <property type="match status" value="1"/>
</dbReference>
<organism evidence="10 11">
    <name type="scientific">Stenotrophomonas terrae</name>
    <dbReference type="NCBI Taxonomy" id="405446"/>
    <lineage>
        <taxon>Bacteria</taxon>
        <taxon>Pseudomonadati</taxon>
        <taxon>Pseudomonadota</taxon>
        <taxon>Gammaproteobacteria</taxon>
        <taxon>Lysobacterales</taxon>
        <taxon>Lysobacteraceae</taxon>
        <taxon>Stenotrophomonas</taxon>
    </lineage>
</organism>
<keyword evidence="4 8" id="KW-0819">tRNA processing</keyword>
<keyword evidence="5 8" id="KW-0547">Nucleotide-binding</keyword>
<feature type="domain" description="Lysidine-tRNA(Ile) synthetase C-terminal" evidence="9">
    <location>
        <begin position="352"/>
        <end position="425"/>
    </location>
</feature>
<dbReference type="EC" id="6.3.4.19" evidence="8"/>
<comment type="caution">
    <text evidence="10">The sequence shown here is derived from an EMBL/GenBank/DDBJ whole genome shotgun (WGS) entry which is preliminary data.</text>
</comment>
<dbReference type="EMBL" id="LDJJ01000013">
    <property type="protein sequence ID" value="KRG70251.1"/>
    <property type="molecule type" value="Genomic_DNA"/>
</dbReference>
<dbReference type="NCBIfam" id="TIGR02433">
    <property type="entry name" value="lysidine_TilS_C"/>
    <property type="match status" value="1"/>
</dbReference>
<dbReference type="InterPro" id="IPR015262">
    <property type="entry name" value="tRNA_Ile_lys_synt_subst-bd"/>
</dbReference>
<evidence type="ECO:0000256" key="2">
    <source>
        <dbReference type="ARBA" id="ARBA00022490"/>
    </source>
</evidence>
<dbReference type="Pfam" id="PF01171">
    <property type="entry name" value="ATP_bind_3"/>
    <property type="match status" value="1"/>
</dbReference>
<evidence type="ECO:0000313" key="11">
    <source>
        <dbReference type="Proteomes" id="UP000051863"/>
    </source>
</evidence>
<comment type="function">
    <text evidence="8">Ligates lysine onto the cytidine present at position 34 of the AUA codon-specific tRNA(Ile) that contains the anticodon CAU, in an ATP-dependent manner. Cytidine is converted to lysidine, thus changing the amino acid specificity of the tRNA from methionine to isoleucine.</text>
</comment>
<dbReference type="HAMAP" id="MF_01161">
    <property type="entry name" value="tRNA_Ile_lys_synt"/>
    <property type="match status" value="1"/>
</dbReference>
<dbReference type="NCBIfam" id="TIGR02432">
    <property type="entry name" value="lysidine_TilS_N"/>
    <property type="match status" value="1"/>
</dbReference>
<dbReference type="PATRIC" id="fig|405446.3.peg.254"/>
<dbReference type="SUPFAM" id="SSF56037">
    <property type="entry name" value="PheT/TilS domain"/>
    <property type="match status" value="1"/>
</dbReference>
<proteinExistence type="inferred from homology"/>
<feature type="binding site" evidence="8">
    <location>
        <begin position="22"/>
        <end position="27"/>
    </location>
    <ligand>
        <name>ATP</name>
        <dbReference type="ChEBI" id="CHEBI:30616"/>
    </ligand>
</feature>
<keyword evidence="11" id="KW-1185">Reference proteome</keyword>
<evidence type="ECO:0000256" key="5">
    <source>
        <dbReference type="ARBA" id="ARBA00022741"/>
    </source>
</evidence>
<keyword evidence="3 8" id="KW-0436">Ligase</keyword>
<comment type="domain">
    <text evidence="8">The N-terminal region contains the highly conserved SGGXDS motif, predicted to be a P-loop motif involved in ATP binding.</text>
</comment>
<dbReference type="SUPFAM" id="SSF52402">
    <property type="entry name" value="Adenine nucleotide alpha hydrolases-like"/>
    <property type="match status" value="1"/>
</dbReference>
<dbReference type="Gene3D" id="3.40.50.620">
    <property type="entry name" value="HUPs"/>
    <property type="match status" value="1"/>
</dbReference>
<evidence type="ECO:0000256" key="3">
    <source>
        <dbReference type="ARBA" id="ARBA00022598"/>
    </source>
</evidence>
<keyword evidence="2 8" id="KW-0963">Cytoplasm</keyword>
<dbReference type="SUPFAM" id="SSF82829">
    <property type="entry name" value="MesJ substrate recognition domain-like"/>
    <property type="match status" value="1"/>
</dbReference>
<evidence type="ECO:0000256" key="8">
    <source>
        <dbReference type="HAMAP-Rule" id="MF_01161"/>
    </source>
</evidence>
<gene>
    <name evidence="8" type="primary">tilS</name>
    <name evidence="10" type="ORF">ABB27_04795</name>
</gene>
<accession>A0A0R0CL26</accession>
<keyword evidence="6 8" id="KW-0067">ATP-binding</keyword>
<dbReference type="SMART" id="SM00977">
    <property type="entry name" value="TilS_C"/>
    <property type="match status" value="1"/>
</dbReference>
<dbReference type="PANTHER" id="PTHR43033">
    <property type="entry name" value="TRNA(ILE)-LYSIDINE SYNTHASE-RELATED"/>
    <property type="match status" value="1"/>
</dbReference>
<evidence type="ECO:0000256" key="4">
    <source>
        <dbReference type="ARBA" id="ARBA00022694"/>
    </source>
</evidence>
<dbReference type="InterPro" id="IPR012795">
    <property type="entry name" value="tRNA_Ile_lys_synt_N"/>
</dbReference>
<dbReference type="Proteomes" id="UP000051863">
    <property type="component" value="Unassembled WGS sequence"/>
</dbReference>
<evidence type="ECO:0000256" key="7">
    <source>
        <dbReference type="ARBA" id="ARBA00048539"/>
    </source>
</evidence>
<dbReference type="GO" id="GO:0032267">
    <property type="term" value="F:tRNA(Ile)-lysidine synthase activity"/>
    <property type="evidence" value="ECO:0007669"/>
    <property type="project" value="UniProtKB-EC"/>
</dbReference>
<comment type="subcellular location">
    <subcellularLocation>
        <location evidence="1 8">Cytoplasm</location>
    </subcellularLocation>
</comment>
<protein>
    <recommendedName>
        <fullName evidence="8">tRNA(Ile)-lysidine synthase</fullName>
        <ecNumber evidence="8">6.3.4.19</ecNumber>
    </recommendedName>
    <alternativeName>
        <fullName evidence="8">tRNA(Ile)-2-lysyl-cytidine synthase</fullName>
    </alternativeName>
    <alternativeName>
        <fullName evidence="8">tRNA(Ile)-lysidine synthetase</fullName>
    </alternativeName>
</protein>
<name>A0A0R0CL26_9GAMM</name>
<dbReference type="Pfam" id="PF11734">
    <property type="entry name" value="TilS_C"/>
    <property type="match status" value="1"/>
</dbReference>
<comment type="catalytic activity">
    <reaction evidence="7 8">
        <text>cytidine(34) in tRNA(Ile2) + L-lysine + ATP = lysidine(34) in tRNA(Ile2) + AMP + diphosphate + H(+)</text>
        <dbReference type="Rhea" id="RHEA:43744"/>
        <dbReference type="Rhea" id="RHEA-COMP:10625"/>
        <dbReference type="Rhea" id="RHEA-COMP:10670"/>
        <dbReference type="ChEBI" id="CHEBI:15378"/>
        <dbReference type="ChEBI" id="CHEBI:30616"/>
        <dbReference type="ChEBI" id="CHEBI:32551"/>
        <dbReference type="ChEBI" id="CHEBI:33019"/>
        <dbReference type="ChEBI" id="CHEBI:82748"/>
        <dbReference type="ChEBI" id="CHEBI:83665"/>
        <dbReference type="ChEBI" id="CHEBI:456215"/>
        <dbReference type="EC" id="6.3.4.19"/>
    </reaction>
</comment>
<dbReference type="InterPro" id="IPR012796">
    <property type="entry name" value="Lysidine-tRNA-synth_C"/>
</dbReference>
<dbReference type="InterPro" id="IPR012094">
    <property type="entry name" value="tRNA_Ile_lys_synt"/>
</dbReference>
<sequence length="432" mass="47439">MTALSPTLLQDATDIPVMVGFSGGLDSTVLLHLLANAPGRRPGSLRAVHVHHGLQAVADHWQHHCSALCAQWNIPLQVVQVEVPRDSGHGLEAAARDARHAAFKTHLQQGEWLALAHHQDDQAETFLLRALRGAGVDGLGAMQAQRSFGSSTLWKPLLQVPRSALETYASQHRLHWIEDPSNDSADFDRNFLRLQVLPLLRQRWPHASAAMARSAGLAAQAAALLHENDAALLQQGLDPSGALQVAALRLLAPAQQSRLLRLWVNQRGLPALPANGVLAIQQQLLASGHDQQAEFRWQQARIVRWREQLHALPLTKAWPKGWTRQWDGSAPAELPDGGKLLLHGASAFDQPVQLRQRQGGERIQLTGRSHSHQLKHRLQQSDVPPWLRAQLPLLCDGDTVLAAADRVISAPLQAWLQAHGAALEWQPPDPVN</sequence>
<dbReference type="GO" id="GO:0006400">
    <property type="term" value="P:tRNA modification"/>
    <property type="evidence" value="ECO:0007669"/>
    <property type="project" value="UniProtKB-UniRule"/>
</dbReference>
<dbReference type="InterPro" id="IPR014729">
    <property type="entry name" value="Rossmann-like_a/b/a_fold"/>
</dbReference>
<dbReference type="AlphaFoldDB" id="A0A0R0CL26"/>
<dbReference type="OrthoDB" id="9807403at2"/>
<evidence type="ECO:0000259" key="9">
    <source>
        <dbReference type="SMART" id="SM00977"/>
    </source>
</evidence>
<evidence type="ECO:0000256" key="1">
    <source>
        <dbReference type="ARBA" id="ARBA00004496"/>
    </source>
</evidence>
<dbReference type="InterPro" id="IPR011063">
    <property type="entry name" value="TilS/TtcA_N"/>
</dbReference>
<dbReference type="GO" id="GO:0005524">
    <property type="term" value="F:ATP binding"/>
    <property type="evidence" value="ECO:0007669"/>
    <property type="project" value="UniProtKB-UniRule"/>
</dbReference>
<dbReference type="RefSeq" id="WP_057627084.1">
    <property type="nucleotide sequence ID" value="NZ_LDJJ01000013.1"/>
</dbReference>
<dbReference type="PANTHER" id="PTHR43033:SF1">
    <property type="entry name" value="TRNA(ILE)-LYSIDINE SYNTHASE-RELATED"/>
    <property type="match status" value="1"/>
</dbReference>
<dbReference type="GO" id="GO:0005737">
    <property type="term" value="C:cytoplasm"/>
    <property type="evidence" value="ECO:0007669"/>
    <property type="project" value="UniProtKB-SubCell"/>
</dbReference>
<dbReference type="Pfam" id="PF09179">
    <property type="entry name" value="TilS"/>
    <property type="match status" value="1"/>
</dbReference>
<evidence type="ECO:0000256" key="6">
    <source>
        <dbReference type="ARBA" id="ARBA00022840"/>
    </source>
</evidence>
<reference evidence="10 11" key="1">
    <citation type="submission" date="2015-05" db="EMBL/GenBank/DDBJ databases">
        <title>Genome sequencing and analysis of members of genus Stenotrophomonas.</title>
        <authorList>
            <person name="Patil P.P."/>
            <person name="Midha S."/>
            <person name="Patil P.B."/>
        </authorList>
    </citation>
    <scope>NUCLEOTIDE SEQUENCE [LARGE SCALE GENOMIC DNA]</scope>
    <source>
        <strain evidence="10 11">DSM 18941</strain>
    </source>
</reference>
<comment type="similarity">
    <text evidence="8">Belongs to the tRNA(Ile)-lysidine synthase family.</text>
</comment>
<evidence type="ECO:0000313" key="10">
    <source>
        <dbReference type="EMBL" id="KRG70251.1"/>
    </source>
</evidence>